<dbReference type="GO" id="GO:0004386">
    <property type="term" value="F:helicase activity"/>
    <property type="evidence" value="ECO:0007669"/>
    <property type="project" value="UniProtKB-KW"/>
</dbReference>
<dbReference type="GO" id="GO:0008408">
    <property type="term" value="F:3'-5' exonuclease activity"/>
    <property type="evidence" value="ECO:0007669"/>
    <property type="project" value="UniProtKB-UniRule"/>
</dbReference>
<evidence type="ECO:0000259" key="9">
    <source>
        <dbReference type="PROSITE" id="PS51193"/>
    </source>
</evidence>
<reference evidence="10 11" key="1">
    <citation type="submission" date="2023-03" db="EMBL/GenBank/DDBJ databases">
        <title>Bacillus Genome Sequencing.</title>
        <authorList>
            <person name="Dunlap C."/>
        </authorList>
    </citation>
    <scope>NUCLEOTIDE SEQUENCE [LARGE SCALE GENOMIC DNA]</scope>
    <source>
        <strain evidence="10 11">NRS-38</strain>
    </source>
</reference>
<dbReference type="CDD" id="cd06127">
    <property type="entry name" value="DEDDh"/>
    <property type="match status" value="1"/>
</dbReference>
<evidence type="ECO:0000256" key="7">
    <source>
        <dbReference type="RuleBase" id="RU364106"/>
    </source>
</evidence>
<dbReference type="InterPro" id="IPR006310">
    <property type="entry name" value="DinG"/>
</dbReference>
<dbReference type="NCBIfam" id="TIGR01407">
    <property type="entry name" value="dinG_rel"/>
    <property type="match status" value="1"/>
</dbReference>
<dbReference type="RefSeq" id="WP_328218204.1">
    <property type="nucleotide sequence ID" value="NZ_JARTLI010000013.1"/>
</dbReference>
<evidence type="ECO:0000256" key="2">
    <source>
        <dbReference type="ARBA" id="ARBA00022741"/>
    </source>
</evidence>
<dbReference type="NCBIfam" id="TIGR00573">
    <property type="entry name" value="dnaq"/>
    <property type="match status" value="1"/>
</dbReference>
<feature type="domain" description="Helicase ATP-binding" evidence="9">
    <location>
        <begin position="243"/>
        <end position="508"/>
    </location>
</feature>
<evidence type="ECO:0000256" key="4">
    <source>
        <dbReference type="ARBA" id="ARBA00022839"/>
    </source>
</evidence>
<comment type="similarity">
    <text evidence="6 7">Belongs to the helicase family. DinG subfamily. Type 2 sub-subfamily.</text>
</comment>
<dbReference type="InterPro" id="IPR006054">
    <property type="entry name" value="DnaQ"/>
</dbReference>
<dbReference type="PANTHER" id="PTHR11472:SF34">
    <property type="entry name" value="REGULATOR OF TELOMERE ELONGATION HELICASE 1"/>
    <property type="match status" value="1"/>
</dbReference>
<dbReference type="SMART" id="SM00491">
    <property type="entry name" value="HELICc2"/>
    <property type="match status" value="1"/>
</dbReference>
<gene>
    <name evidence="6 7 10" type="primary">dinG</name>
    <name evidence="10" type="ORF">P9850_08870</name>
</gene>
<dbReference type="Gene3D" id="3.40.50.300">
    <property type="entry name" value="P-loop containing nucleotide triphosphate hydrolases"/>
    <property type="match status" value="2"/>
</dbReference>
<dbReference type="EC" id="3.1.-.-" evidence="6 7"/>
<evidence type="ECO:0000256" key="5">
    <source>
        <dbReference type="ARBA" id="ARBA00022840"/>
    </source>
</evidence>
<dbReference type="PROSITE" id="PS51192">
    <property type="entry name" value="HELICASE_ATP_BIND_1"/>
    <property type="match status" value="1"/>
</dbReference>
<keyword evidence="4 6" id="KW-0269">Exonuclease</keyword>
<dbReference type="Proteomes" id="UP001339962">
    <property type="component" value="Unassembled WGS sequence"/>
</dbReference>
<dbReference type="InterPro" id="IPR013520">
    <property type="entry name" value="Ribonucl_H"/>
</dbReference>
<dbReference type="Pfam" id="PF13307">
    <property type="entry name" value="Helicase_C_2"/>
    <property type="match status" value="1"/>
</dbReference>
<evidence type="ECO:0000256" key="6">
    <source>
        <dbReference type="HAMAP-Rule" id="MF_02206"/>
    </source>
</evidence>
<feature type="domain" description="Helicase ATP-binding" evidence="8">
    <location>
        <begin position="265"/>
        <end position="478"/>
    </location>
</feature>
<comment type="function">
    <text evidence="6 7">3'-5' exonuclease.</text>
</comment>
<dbReference type="InterPro" id="IPR036397">
    <property type="entry name" value="RNaseH_sf"/>
</dbReference>
<feature type="binding site" evidence="6">
    <location>
        <begin position="278"/>
        <end position="285"/>
    </location>
    <ligand>
        <name>ATP</name>
        <dbReference type="ChEBI" id="CHEBI:30616"/>
    </ligand>
</feature>
<comment type="caution">
    <text evidence="10">The sequence shown here is derived from an EMBL/GenBank/DDBJ whole genome shotgun (WGS) entry which is preliminary data.</text>
</comment>
<dbReference type="Gene3D" id="3.30.420.10">
    <property type="entry name" value="Ribonuclease H-like superfamily/Ribonuclease H"/>
    <property type="match status" value="1"/>
</dbReference>
<sequence length="904" mass="103912">MDERFVVIDLETTGNSVKKGDRIIQIGLVVIENRQIVKRFSSFVNPECSIPPFIQQLTQIGEQMVRHAPLFSELAPTVAALLKQSYFVAHNVAFDWPFLQEELNRAGVFLPEPPMIDTVELSRILYPSMESYKLSDMAKALHIPHQHPHQADSDAEVTAQLWLALLDKLEALPVATLRQLCRLSRDMKSDVHSIMDAMLAQKITSLYDDQYSYYQGIALRKPSPLPQKIGECPVSFREWFTHTETLPFRDYEHRQGQWDMMEMVYEALDTSQHALIEAGTGIGKSLAYLIPSLYFARQYQKPVVISTYTLQLGQQLMERDIPLLQSIASFPFHVAQLKGKRNYLSLEKFVHFLHKPNKNYDEVLTKCQLLVWLTETETGDVDELQLSSGGQLLWTMLHMDEEKEEAEYDFFQRARQRASKADLIITNHAFLLQDLNSDKPLFPPYEQLIVDEAHHLEDVASQYFGQSVDYVAVRLLLTRIGNGHDEGSFFQLRKRLEQQAYFMYFQSVLSDIELECDEWFRMIRQYVLRKQTNSNAVRLRYRFHPSEEKGRHWNAIRELLWRLCHHTSELAEKAEQLKMLDPSLSSLSFFTDVTVLNDMIHGLRFLLEDTDSKVVRWMEADVKGAANATAIYAQPIELEEFFAERLFTRKKSVILTSATLTTDHSFAYAISQLGLEDFYPICRMIPSPFDYKRQAKIMIPSDLPSIVDVSLPEYAHAVAEQLLEIEKQVKEKILVLFTSYELLRMTAAIVKEKNEDETLVLLAQGIQGGNAAKLTKAFLQFDRAILFGTSSFWEGIDLPREQLSFIVMVRLPFAPPDDPVIEAKSERIRAKGGRPFYDLSLPQAIIRFKQGFGRLIRTATDSGVLFVLDRRLTTASYGKYFVGSLPPVSIYEAPLEQLLQSLKK</sequence>
<organism evidence="10 11">
    <name type="scientific">Anoxybacteroides rupiense</name>
    <dbReference type="NCBI Taxonomy" id="311460"/>
    <lineage>
        <taxon>Bacteria</taxon>
        <taxon>Bacillati</taxon>
        <taxon>Bacillota</taxon>
        <taxon>Bacilli</taxon>
        <taxon>Bacillales</taxon>
        <taxon>Anoxybacillaceae</taxon>
        <taxon>Anoxybacteroides</taxon>
    </lineage>
</organism>
<dbReference type="InterPro" id="IPR012337">
    <property type="entry name" value="RNaseH-like_sf"/>
</dbReference>
<evidence type="ECO:0000256" key="3">
    <source>
        <dbReference type="ARBA" id="ARBA00022801"/>
    </source>
</evidence>
<name>A0ABD5IUG5_9BACL</name>
<dbReference type="NCBIfam" id="NF005981">
    <property type="entry name" value="PRK08074.1"/>
    <property type="match status" value="1"/>
</dbReference>
<dbReference type="FunFam" id="3.30.420.10:FF:000045">
    <property type="entry name" value="3'-5' exonuclease DinG"/>
    <property type="match status" value="1"/>
</dbReference>
<dbReference type="AlphaFoldDB" id="A0ABD5IUG5"/>
<dbReference type="PROSITE" id="PS51193">
    <property type="entry name" value="HELICASE_ATP_BIND_2"/>
    <property type="match status" value="1"/>
</dbReference>
<evidence type="ECO:0000313" key="11">
    <source>
        <dbReference type="Proteomes" id="UP001339962"/>
    </source>
</evidence>
<keyword evidence="3 6" id="KW-0378">Hydrolase</keyword>
<dbReference type="InterPro" id="IPR045028">
    <property type="entry name" value="DinG/Rad3-like"/>
</dbReference>
<accession>A0ABD5IUG5</accession>
<dbReference type="HAMAP" id="MF_02206">
    <property type="entry name" value="DinG_exonucl"/>
    <property type="match status" value="1"/>
</dbReference>
<evidence type="ECO:0000259" key="8">
    <source>
        <dbReference type="PROSITE" id="PS51192"/>
    </source>
</evidence>
<dbReference type="EMBL" id="JARTLI010000013">
    <property type="protein sequence ID" value="MED5051960.1"/>
    <property type="molecule type" value="Genomic_DNA"/>
</dbReference>
<dbReference type="InterPro" id="IPR014001">
    <property type="entry name" value="Helicase_ATP-bd"/>
</dbReference>
<dbReference type="SMART" id="SM00479">
    <property type="entry name" value="EXOIII"/>
    <property type="match status" value="1"/>
</dbReference>
<dbReference type="GO" id="GO:0005524">
    <property type="term" value="F:ATP binding"/>
    <property type="evidence" value="ECO:0007669"/>
    <property type="project" value="UniProtKB-UniRule"/>
</dbReference>
<dbReference type="SMART" id="SM00487">
    <property type="entry name" value="DEXDc"/>
    <property type="match status" value="1"/>
</dbReference>
<protein>
    <recommendedName>
        <fullName evidence="6 7">3'-5' exonuclease DinG</fullName>
        <ecNumber evidence="6 7">3.1.-.-</ecNumber>
    </recommendedName>
</protein>
<proteinExistence type="inferred from homology"/>
<keyword evidence="10" id="KW-0347">Helicase</keyword>
<feature type="short sequence motif" description="DEAH box" evidence="6">
    <location>
        <begin position="451"/>
        <end position="454"/>
    </location>
</feature>
<evidence type="ECO:0000313" key="10">
    <source>
        <dbReference type="EMBL" id="MED5051960.1"/>
    </source>
</evidence>
<dbReference type="InterPro" id="IPR027417">
    <property type="entry name" value="P-loop_NTPase"/>
</dbReference>
<keyword evidence="1 6" id="KW-0540">Nuclease</keyword>
<evidence type="ECO:0000256" key="1">
    <source>
        <dbReference type="ARBA" id="ARBA00022722"/>
    </source>
</evidence>
<dbReference type="Pfam" id="PF00929">
    <property type="entry name" value="RNase_T"/>
    <property type="match status" value="1"/>
</dbReference>
<dbReference type="PANTHER" id="PTHR11472">
    <property type="entry name" value="DNA REPAIR DEAD HELICASE RAD3/XP-D SUBFAMILY MEMBER"/>
    <property type="match status" value="1"/>
</dbReference>
<dbReference type="InterPro" id="IPR006555">
    <property type="entry name" value="ATP-dep_Helicase_C"/>
</dbReference>
<dbReference type="SUPFAM" id="SSF52540">
    <property type="entry name" value="P-loop containing nucleoside triphosphate hydrolases"/>
    <property type="match status" value="1"/>
</dbReference>
<keyword evidence="5 6" id="KW-0067">ATP-binding</keyword>
<dbReference type="SUPFAM" id="SSF53098">
    <property type="entry name" value="Ribonuclease H-like"/>
    <property type="match status" value="1"/>
</dbReference>
<keyword evidence="2 6" id="KW-0547">Nucleotide-binding</keyword>
<dbReference type="InterPro" id="IPR014013">
    <property type="entry name" value="Helic_SF1/SF2_ATP-bd_DinG/Rad3"/>
</dbReference>